<sequence>MLRSLFSVTNRTINSVPPTVKGAATRITEILLTYVIFRTSMRVLTDLNGGPLPEFWPSNWCNCNDCMSHPKARQHFLERSAVKNN</sequence>
<comment type="caution">
    <text evidence="1">The sequence shown here is derived from an EMBL/GenBank/DDBJ whole genome shotgun (WGS) entry which is preliminary data.</text>
</comment>
<evidence type="ECO:0000313" key="2">
    <source>
        <dbReference type="Proteomes" id="UP001307849"/>
    </source>
</evidence>
<name>A0AAN8RUC3_9PEZI</name>
<dbReference type="EMBL" id="JAVHJM010000011">
    <property type="protein sequence ID" value="KAK6502425.1"/>
    <property type="molecule type" value="Genomic_DNA"/>
</dbReference>
<protein>
    <submittedName>
        <fullName evidence="1">Uncharacterized protein</fullName>
    </submittedName>
</protein>
<reference evidence="1 2" key="1">
    <citation type="submission" date="2019-10" db="EMBL/GenBank/DDBJ databases">
        <authorList>
            <person name="Palmer J.M."/>
        </authorList>
    </citation>
    <scope>NUCLEOTIDE SEQUENCE [LARGE SCALE GENOMIC DNA]</scope>
    <source>
        <strain evidence="1 2">TWF506</strain>
    </source>
</reference>
<dbReference type="Proteomes" id="UP001307849">
    <property type="component" value="Unassembled WGS sequence"/>
</dbReference>
<proteinExistence type="predicted"/>
<organism evidence="1 2">
    <name type="scientific">Arthrobotrys conoides</name>
    <dbReference type="NCBI Taxonomy" id="74498"/>
    <lineage>
        <taxon>Eukaryota</taxon>
        <taxon>Fungi</taxon>
        <taxon>Dikarya</taxon>
        <taxon>Ascomycota</taxon>
        <taxon>Pezizomycotina</taxon>
        <taxon>Orbiliomycetes</taxon>
        <taxon>Orbiliales</taxon>
        <taxon>Orbiliaceae</taxon>
        <taxon>Arthrobotrys</taxon>
    </lineage>
</organism>
<accession>A0AAN8RUC3</accession>
<gene>
    <name evidence="1" type="ORF">TWF506_003005</name>
</gene>
<keyword evidence="2" id="KW-1185">Reference proteome</keyword>
<evidence type="ECO:0000313" key="1">
    <source>
        <dbReference type="EMBL" id="KAK6502425.1"/>
    </source>
</evidence>
<dbReference type="AlphaFoldDB" id="A0AAN8RUC3"/>